<dbReference type="SUPFAM" id="SSF109854">
    <property type="entry name" value="DinB/YfiT-like putative metalloenzymes"/>
    <property type="match status" value="1"/>
</dbReference>
<dbReference type="InterPro" id="IPR034660">
    <property type="entry name" value="DinB/YfiT-like"/>
</dbReference>
<reference evidence="3 4" key="1">
    <citation type="submission" date="2018-10" db="EMBL/GenBank/DDBJ databases">
        <title>Isolation from soil.</title>
        <authorList>
            <person name="Hu J."/>
        </authorList>
    </citation>
    <scope>NUCLEOTIDE SEQUENCE [LARGE SCALE GENOMIC DNA]</scope>
    <source>
        <strain evidence="3 4">NEAU-Ht49</strain>
    </source>
</reference>
<evidence type="ECO:0000313" key="3">
    <source>
        <dbReference type="EMBL" id="RMI42433.1"/>
    </source>
</evidence>
<dbReference type="AlphaFoldDB" id="A0A3M2M0N7"/>
<dbReference type="OrthoDB" id="4196751at2"/>
<keyword evidence="4" id="KW-1185">Reference proteome</keyword>
<accession>A0A3M2M0N7</accession>
<sequence>MTAAPDWDAQAVHAELERVRRDFHQLLDAATGEDLARPTDGTRWTNEQLLFHMLFGYMLLWALLRLLRVFGRMPTGVSRTYGRLLSAATKPFDIVNYLGPCMAVHIYGHRRMGAKMDRVIASLHRRVEKETAAGLAQGMHYPARWDPFFTDYMTVADIYRYPARHYDFHRRQLTLGAGRN</sequence>
<keyword evidence="1" id="KW-0812">Transmembrane</keyword>
<feature type="domain" description="DinB-like" evidence="2">
    <location>
        <begin position="15"/>
        <end position="173"/>
    </location>
</feature>
<comment type="caution">
    <text evidence="3">The sequence shown here is derived from an EMBL/GenBank/DDBJ whole genome shotgun (WGS) entry which is preliminary data.</text>
</comment>
<name>A0A3M2M0N7_9ACTN</name>
<dbReference type="Pfam" id="PF12867">
    <property type="entry name" value="DinB_2"/>
    <property type="match status" value="1"/>
</dbReference>
<evidence type="ECO:0000313" key="4">
    <source>
        <dbReference type="Proteomes" id="UP000282674"/>
    </source>
</evidence>
<dbReference type="InterPro" id="IPR024775">
    <property type="entry name" value="DinB-like"/>
</dbReference>
<organism evidence="3 4">
    <name type="scientific">Actinomadura harenae</name>
    <dbReference type="NCBI Taxonomy" id="2483351"/>
    <lineage>
        <taxon>Bacteria</taxon>
        <taxon>Bacillati</taxon>
        <taxon>Actinomycetota</taxon>
        <taxon>Actinomycetes</taxon>
        <taxon>Streptosporangiales</taxon>
        <taxon>Thermomonosporaceae</taxon>
        <taxon>Actinomadura</taxon>
    </lineage>
</organism>
<evidence type="ECO:0000256" key="1">
    <source>
        <dbReference type="SAM" id="Phobius"/>
    </source>
</evidence>
<dbReference type="Gene3D" id="1.20.120.450">
    <property type="entry name" value="dinb family like domain"/>
    <property type="match status" value="1"/>
</dbReference>
<proteinExistence type="predicted"/>
<gene>
    <name evidence="3" type="ORF">EBO15_19545</name>
</gene>
<protein>
    <submittedName>
        <fullName evidence="3">DinB family protein</fullName>
    </submittedName>
</protein>
<dbReference type="EMBL" id="RFFG01000033">
    <property type="protein sequence ID" value="RMI42433.1"/>
    <property type="molecule type" value="Genomic_DNA"/>
</dbReference>
<keyword evidence="1" id="KW-1133">Transmembrane helix</keyword>
<feature type="transmembrane region" description="Helical" evidence="1">
    <location>
        <begin position="49"/>
        <end position="67"/>
    </location>
</feature>
<keyword evidence="1" id="KW-0472">Membrane</keyword>
<evidence type="ECO:0000259" key="2">
    <source>
        <dbReference type="Pfam" id="PF12867"/>
    </source>
</evidence>
<dbReference type="Proteomes" id="UP000282674">
    <property type="component" value="Unassembled WGS sequence"/>
</dbReference>
<dbReference type="RefSeq" id="WP_122195855.1">
    <property type="nucleotide sequence ID" value="NZ_JBHSKC010000019.1"/>
</dbReference>